<reference evidence="7 8" key="1">
    <citation type="submission" date="2019-01" db="EMBL/GenBank/DDBJ databases">
        <title>Lacibacter sp. strain TTM-7.</title>
        <authorList>
            <person name="Chen W.-M."/>
        </authorList>
    </citation>
    <scope>NUCLEOTIDE SEQUENCE [LARGE SCALE GENOMIC DNA]</scope>
    <source>
        <strain evidence="7 8">TTM-7</strain>
    </source>
</reference>
<dbReference type="EMBL" id="SDHW01000004">
    <property type="protein sequence ID" value="RXK59348.1"/>
    <property type="molecule type" value="Genomic_DNA"/>
</dbReference>
<dbReference type="GO" id="GO:0016020">
    <property type="term" value="C:membrane"/>
    <property type="evidence" value="ECO:0007669"/>
    <property type="project" value="UniProtKB-SubCell"/>
</dbReference>
<protein>
    <recommendedName>
        <fullName evidence="6">Phosphate transporter</fullName>
    </recommendedName>
</protein>
<organism evidence="7 8">
    <name type="scientific">Lacibacter luteus</name>
    <dbReference type="NCBI Taxonomy" id="2508719"/>
    <lineage>
        <taxon>Bacteria</taxon>
        <taxon>Pseudomonadati</taxon>
        <taxon>Bacteroidota</taxon>
        <taxon>Chitinophagia</taxon>
        <taxon>Chitinophagales</taxon>
        <taxon>Chitinophagaceae</taxon>
        <taxon>Lacibacter</taxon>
    </lineage>
</organism>
<feature type="transmembrane region" description="Helical" evidence="6">
    <location>
        <begin position="456"/>
        <end position="477"/>
    </location>
</feature>
<keyword evidence="3 6" id="KW-0812">Transmembrane</keyword>
<dbReference type="AlphaFoldDB" id="A0A4Q1CGR0"/>
<evidence type="ECO:0000313" key="8">
    <source>
        <dbReference type="Proteomes" id="UP000290204"/>
    </source>
</evidence>
<feature type="transmembrane region" description="Helical" evidence="6">
    <location>
        <begin position="104"/>
        <end position="124"/>
    </location>
</feature>
<feature type="transmembrane region" description="Helical" evidence="6">
    <location>
        <begin position="136"/>
        <end position="161"/>
    </location>
</feature>
<dbReference type="RefSeq" id="WP_129131651.1">
    <property type="nucleotide sequence ID" value="NZ_SDHW01000004.1"/>
</dbReference>
<evidence type="ECO:0000256" key="3">
    <source>
        <dbReference type="ARBA" id="ARBA00022692"/>
    </source>
</evidence>
<dbReference type="OrthoDB" id="9779554at2"/>
<sequence>MTLLIVIIALALIFDYINGFHDAANSIATVVSTKVLTPFQAVLWAAFFNAVAYFIFKDHAVANTVSKTVIKEFITLPVILAGLIAAIFWNLLTWWYGIPSSSSHTLIGGLAGSAITHAIVTKGWGIGWGKVVESEVILNTVLFIFLAPLIGMVISIFITIITVMRNVWLRLGIIAVVTFLTVLLFDRFETNKMDENLQKFLKIDKYKKEVKSAQAKLKQNPNDSSAIAAYETAKGKLDKALPNYNKINVLVHDFDKLGANGIAKTATDSGWLKDIEASRLKDDVRNANDFLIMEAKSTSEPAVKKEYDIAKEKTELYKDPLKKFFSKEVTADSAIAMMSAIYPIKDANKEKVKGKMEKFNIEKALAKDIDKADNSSIVWGIIFTSIFFSLVYLYVEKVRTPTAYKVANMFKKLQLFSSAAFSVGHGGNDAQKVMGIIGAALIANGTIQNFSDLPHWVPIACYLAIGIGTMSGGWKIVKTMGTKITKVTPLEGVAAETAGAFTLFFTGQMGIPVSTTHTITGSIMGVGATKRLSAVRWGVTVNLLWAWVLTIPVSAVLAAISYLLVSLFL</sequence>
<dbReference type="Pfam" id="PF01384">
    <property type="entry name" value="PHO4"/>
    <property type="match status" value="1"/>
</dbReference>
<feature type="transmembrane region" description="Helical" evidence="6">
    <location>
        <begin position="35"/>
        <end position="56"/>
    </location>
</feature>
<evidence type="ECO:0000256" key="4">
    <source>
        <dbReference type="ARBA" id="ARBA00022989"/>
    </source>
</evidence>
<evidence type="ECO:0000256" key="6">
    <source>
        <dbReference type="RuleBase" id="RU363058"/>
    </source>
</evidence>
<comment type="caution">
    <text evidence="7">The sequence shown here is derived from an EMBL/GenBank/DDBJ whole genome shotgun (WGS) entry which is preliminary data.</text>
</comment>
<evidence type="ECO:0000256" key="2">
    <source>
        <dbReference type="ARBA" id="ARBA00022448"/>
    </source>
</evidence>
<evidence type="ECO:0000256" key="1">
    <source>
        <dbReference type="ARBA" id="ARBA00004141"/>
    </source>
</evidence>
<keyword evidence="6" id="KW-0592">Phosphate transport</keyword>
<dbReference type="Proteomes" id="UP000290204">
    <property type="component" value="Unassembled WGS sequence"/>
</dbReference>
<keyword evidence="4 6" id="KW-1133">Transmembrane helix</keyword>
<keyword evidence="8" id="KW-1185">Reference proteome</keyword>
<accession>A0A4Q1CGR0</accession>
<feature type="transmembrane region" description="Helical" evidence="6">
    <location>
        <begin position="539"/>
        <end position="565"/>
    </location>
</feature>
<dbReference type="PANTHER" id="PTHR11101:SF80">
    <property type="entry name" value="PHOSPHATE TRANSPORTER"/>
    <property type="match status" value="1"/>
</dbReference>
<comment type="subcellular location">
    <subcellularLocation>
        <location evidence="1 6">Membrane</location>
        <topology evidence="1 6">Multi-pass membrane protein</topology>
    </subcellularLocation>
</comment>
<keyword evidence="2 6" id="KW-0813">Transport</keyword>
<proteinExistence type="inferred from homology"/>
<gene>
    <name evidence="7" type="ORF">ESA94_14530</name>
</gene>
<dbReference type="InterPro" id="IPR001204">
    <property type="entry name" value="Phos_transporter"/>
</dbReference>
<dbReference type="GO" id="GO:0035435">
    <property type="term" value="P:phosphate ion transmembrane transport"/>
    <property type="evidence" value="ECO:0007669"/>
    <property type="project" value="TreeGrafter"/>
</dbReference>
<dbReference type="GO" id="GO:0005315">
    <property type="term" value="F:phosphate transmembrane transporter activity"/>
    <property type="evidence" value="ECO:0007669"/>
    <property type="project" value="InterPro"/>
</dbReference>
<name>A0A4Q1CGR0_9BACT</name>
<feature type="transmembrane region" description="Helical" evidence="6">
    <location>
        <begin position="377"/>
        <end position="395"/>
    </location>
</feature>
<feature type="transmembrane region" description="Helical" evidence="6">
    <location>
        <begin position="76"/>
        <end position="98"/>
    </location>
</feature>
<keyword evidence="5 6" id="KW-0472">Membrane</keyword>
<comment type="similarity">
    <text evidence="6">Belongs to the inorganic phosphate transporter (PiT) (TC 2.A.20) family.</text>
</comment>
<feature type="transmembrane region" description="Helical" evidence="6">
    <location>
        <begin position="167"/>
        <end position="185"/>
    </location>
</feature>
<dbReference type="PANTHER" id="PTHR11101">
    <property type="entry name" value="PHOSPHATE TRANSPORTER"/>
    <property type="match status" value="1"/>
</dbReference>
<evidence type="ECO:0000256" key="5">
    <source>
        <dbReference type="ARBA" id="ARBA00023136"/>
    </source>
</evidence>
<evidence type="ECO:0000313" key="7">
    <source>
        <dbReference type="EMBL" id="RXK59348.1"/>
    </source>
</evidence>